<sequence>MRQLEITGPRTVQWREAPAPVLGGDGEALVRPLAVALCDLDAVFLSGAIPIAEPFPFGHECVAEVLEVGDTVKTVVPGDRVVVPFQISCGTCAACAAGRTASCRTVPRGSAYGMRPLGGDWGGALSDVLRVPYADAMLVALPEGVEPTQLASVADNVADGYRAVAGPLAAAPGEEVLIVGGWARSIGLYAAACALALDASRVVYADTDEGRLERAAALGAETVAVAEWPKKLGRFPITVDASGDHAGLHAALRSTAPDGTCTSVAIYFEPETPVPLLELYTRGCTLHTGRVHARAVIPDVLALVAAGRLDPALVTSAVVAFDDAPAALAEPPTKLILVA</sequence>
<dbReference type="RefSeq" id="WP_270040881.1">
    <property type="nucleotide sequence ID" value="NZ_JAPDOD010000013.1"/>
</dbReference>
<dbReference type="InterPro" id="IPR013154">
    <property type="entry name" value="ADH-like_N"/>
</dbReference>
<reference evidence="6" key="1">
    <citation type="submission" date="2022-10" db="EMBL/GenBank/DDBJ databases">
        <title>The WGS of Solirubrobacter ginsenosidimutans DSM 21036.</title>
        <authorList>
            <person name="Jiang Z."/>
        </authorList>
    </citation>
    <scope>NUCLEOTIDE SEQUENCE</scope>
    <source>
        <strain evidence="6">DSM 21036</strain>
    </source>
</reference>
<dbReference type="PANTHER" id="PTHR42813:SF7">
    <property type="entry name" value="ALCOHOL DEHYDROGENASE (ZN-DEPENDENT)-RELATED"/>
    <property type="match status" value="1"/>
</dbReference>
<evidence type="ECO:0000313" key="6">
    <source>
        <dbReference type="EMBL" id="MDA0161665.1"/>
    </source>
</evidence>
<dbReference type="PANTHER" id="PTHR42813">
    <property type="entry name" value="ZINC-TYPE ALCOHOL DEHYDROGENASE-LIKE"/>
    <property type="match status" value="1"/>
</dbReference>
<organism evidence="6 7">
    <name type="scientific">Solirubrobacter ginsenosidimutans</name>
    <dbReference type="NCBI Taxonomy" id="490573"/>
    <lineage>
        <taxon>Bacteria</taxon>
        <taxon>Bacillati</taxon>
        <taxon>Actinomycetota</taxon>
        <taxon>Thermoleophilia</taxon>
        <taxon>Solirubrobacterales</taxon>
        <taxon>Solirubrobacteraceae</taxon>
        <taxon>Solirubrobacter</taxon>
    </lineage>
</organism>
<dbReference type="Pfam" id="PF00107">
    <property type="entry name" value="ADH_zinc_N"/>
    <property type="match status" value="1"/>
</dbReference>
<proteinExistence type="predicted"/>
<evidence type="ECO:0000256" key="1">
    <source>
        <dbReference type="ARBA" id="ARBA00001947"/>
    </source>
</evidence>
<keyword evidence="7" id="KW-1185">Reference proteome</keyword>
<dbReference type="Pfam" id="PF08240">
    <property type="entry name" value="ADH_N"/>
    <property type="match status" value="1"/>
</dbReference>
<keyword evidence="2" id="KW-0479">Metal-binding</keyword>
<dbReference type="SUPFAM" id="SSF50129">
    <property type="entry name" value="GroES-like"/>
    <property type="match status" value="1"/>
</dbReference>
<evidence type="ECO:0000256" key="3">
    <source>
        <dbReference type="ARBA" id="ARBA00022833"/>
    </source>
</evidence>
<protein>
    <submittedName>
        <fullName evidence="6">Alcohol dehydrogenase catalytic domain-containing protein</fullName>
    </submittedName>
</protein>
<evidence type="ECO:0000259" key="4">
    <source>
        <dbReference type="Pfam" id="PF00107"/>
    </source>
</evidence>
<dbReference type="InterPro" id="IPR011032">
    <property type="entry name" value="GroES-like_sf"/>
</dbReference>
<dbReference type="InterPro" id="IPR036291">
    <property type="entry name" value="NAD(P)-bd_dom_sf"/>
</dbReference>
<accession>A0A9X3MSD4</accession>
<feature type="domain" description="Alcohol dehydrogenase-like N-terminal" evidence="5">
    <location>
        <begin position="24"/>
        <end position="137"/>
    </location>
</feature>
<keyword evidence="3" id="KW-0862">Zinc</keyword>
<feature type="domain" description="Alcohol dehydrogenase-like C-terminal" evidence="4">
    <location>
        <begin position="186"/>
        <end position="304"/>
    </location>
</feature>
<dbReference type="SUPFAM" id="SSF51735">
    <property type="entry name" value="NAD(P)-binding Rossmann-fold domains"/>
    <property type="match status" value="1"/>
</dbReference>
<dbReference type="Proteomes" id="UP001149140">
    <property type="component" value="Unassembled WGS sequence"/>
</dbReference>
<evidence type="ECO:0000313" key="7">
    <source>
        <dbReference type="Proteomes" id="UP001149140"/>
    </source>
</evidence>
<dbReference type="GO" id="GO:0046872">
    <property type="term" value="F:metal ion binding"/>
    <property type="evidence" value="ECO:0007669"/>
    <property type="project" value="UniProtKB-KW"/>
</dbReference>
<evidence type="ECO:0000256" key="2">
    <source>
        <dbReference type="ARBA" id="ARBA00022723"/>
    </source>
</evidence>
<comment type="cofactor">
    <cofactor evidence="1">
        <name>Zn(2+)</name>
        <dbReference type="ChEBI" id="CHEBI:29105"/>
    </cofactor>
</comment>
<dbReference type="EMBL" id="JAPDOD010000013">
    <property type="protein sequence ID" value="MDA0161665.1"/>
    <property type="molecule type" value="Genomic_DNA"/>
</dbReference>
<gene>
    <name evidence="6" type="ORF">OM076_15410</name>
</gene>
<dbReference type="Gene3D" id="3.40.50.720">
    <property type="entry name" value="NAD(P)-binding Rossmann-like Domain"/>
    <property type="match status" value="1"/>
</dbReference>
<name>A0A9X3MSD4_9ACTN</name>
<dbReference type="Gene3D" id="3.90.180.10">
    <property type="entry name" value="Medium-chain alcohol dehydrogenases, catalytic domain"/>
    <property type="match status" value="1"/>
</dbReference>
<comment type="caution">
    <text evidence="6">The sequence shown here is derived from an EMBL/GenBank/DDBJ whole genome shotgun (WGS) entry which is preliminary data.</text>
</comment>
<dbReference type="AlphaFoldDB" id="A0A9X3MSD4"/>
<evidence type="ECO:0000259" key="5">
    <source>
        <dbReference type="Pfam" id="PF08240"/>
    </source>
</evidence>
<dbReference type="InterPro" id="IPR013149">
    <property type="entry name" value="ADH-like_C"/>
</dbReference>